<proteinExistence type="predicted"/>
<dbReference type="RefSeq" id="YP_009997898.1">
    <property type="nucleotide sequence ID" value="NC_052979.1"/>
</dbReference>
<dbReference type="Gene3D" id="3.40.50.10400">
    <property type="entry name" value="Hypothetical protein PA1492"/>
    <property type="match status" value="1"/>
</dbReference>
<dbReference type="KEGG" id="vg:62680413"/>
<evidence type="ECO:0008006" key="3">
    <source>
        <dbReference type="Google" id="ProtNLM"/>
    </source>
</evidence>
<reference evidence="1" key="1">
    <citation type="submission" date="2020-10" db="EMBL/GenBank/DDBJ databases">
        <authorList>
            <person name="Ben Porat S."/>
            <person name="Alkalay-Oren S."/>
            <person name="Coppenhagen-Glazer S."/>
            <person name="Hazan R."/>
        </authorList>
    </citation>
    <scope>NUCLEOTIDE SEQUENCE</scope>
</reference>
<organism evidence="1 2">
    <name type="scientific">Providencia phage Kokobel1</name>
    <dbReference type="NCBI Taxonomy" id="2783540"/>
    <lineage>
        <taxon>Viruses</taxon>
        <taxon>Duplodnaviria</taxon>
        <taxon>Heunggongvirae</taxon>
        <taxon>Uroviricota</taxon>
        <taxon>Caudoviricetes</taxon>
        <taxon>Casjensviridae</taxon>
        <taxon>Kokobelvirus</taxon>
        <taxon>Kokobelvirus kokobel1</taxon>
    </lineage>
</organism>
<protein>
    <recommendedName>
        <fullName evidence="3">Nucleoside 2-deoxyribosyltransferase</fullName>
    </recommendedName>
</protein>
<dbReference type="Proteomes" id="UP000663201">
    <property type="component" value="Segment"/>
</dbReference>
<dbReference type="SUPFAM" id="SSF52309">
    <property type="entry name" value="N-(deoxy)ribosyltransferase-like"/>
    <property type="match status" value="1"/>
</dbReference>
<keyword evidence="2" id="KW-1185">Reference proteome</keyword>
<name>A0A873WRS7_9CAUD</name>
<accession>A0A873WRS7</accession>
<dbReference type="EMBL" id="MW145139">
    <property type="protein sequence ID" value="QPB11434.1"/>
    <property type="molecule type" value="Genomic_DNA"/>
</dbReference>
<evidence type="ECO:0000313" key="2">
    <source>
        <dbReference type="Proteomes" id="UP000663201"/>
    </source>
</evidence>
<sequence>MKLVYVAGPYRSEKVGGVGANISKAQLMGLTIATSGHKYNLFPVIPHMNTAHFETHAFRVVEMSGGFIEPIDDNYWLQGTMALMEKCDAVLLTHPRAGAVSSGTKAEILRAIELGIPVYAHEGMLFADAREDTIPKRSINALEDLSEFFGDI</sequence>
<dbReference type="GeneID" id="62680413"/>
<evidence type="ECO:0000313" key="1">
    <source>
        <dbReference type="EMBL" id="QPB11434.1"/>
    </source>
</evidence>